<feature type="compositionally biased region" description="Low complexity" evidence="1">
    <location>
        <begin position="697"/>
        <end position="714"/>
    </location>
</feature>
<feature type="region of interest" description="Disordered" evidence="1">
    <location>
        <begin position="549"/>
        <end position="572"/>
    </location>
</feature>
<feature type="compositionally biased region" description="Polar residues" evidence="1">
    <location>
        <begin position="678"/>
        <end position="690"/>
    </location>
</feature>
<feature type="compositionally biased region" description="Basic and acidic residues" evidence="1">
    <location>
        <begin position="256"/>
        <end position="269"/>
    </location>
</feature>
<sequence>MISAATQSTPRARLALACASTTSAARQTRQYRYGPWQVETDHEARGRHRSVRYRYMETLSRRFAWDNKSARNAAKSTTHSTTPAYTHAIHSTSISYADTANVKSWSDNLSSFSSAKTAGTLQRDAVDQLLRPQQDTPQSMKNLRLPLKSVRDYVQDFAPKDTTQIVDAEKMIEATSQFPKYKDLDAYKSASFDDPNTPWELTAEEKSKHYNDLKKYRPIEWNEPDGLPAQSAEQYKDLNEYKPSKYNEPDGLPGRTPEEKSKDYDDLHKYGPVTWNEPDGLPGMTAEEKTKLYKDLNKYGAVTYSEPDGLRPLTPEELSKNYEDLDKYAEGFKCKDTLLKAQQAREMDGTPRGTPRPPKVDVKPANYAQEYKDLDKYGPVRWNEPDGLPPPTPEELSKRYDDLDRYAQYENAGPKSARIHPEEVSKRYGDLDKYDDFPNADPAVARIHPEEASKRYSDLSEYPRAGFEEPDVKEHVHPEELTKNYADLASYNPRDFDAANKKYPTHPEEATKNYKDLGSYDNPIVDDIAAQPITSEFNEHDLEIRLKTASHQSSAGKLQSAPNVPKGATKAAAKRRFVNLEDAKKKYQTSFEADVPKGPVTKAQPIVDVELEAARRAEKLVDGKSKYAAEWGAEEHQQPPVASQLETVAEQRLSKLEAAKAEHERRFEQESDEGVSSMDESFPTSKSTVQEALDKLSAQQKAAMSAAESAQSQQDPYSKTPQGLEVSYSQETGGKATWPTLVTHYRSDANEAAEQDSPSQAVSGGRGAHRAAAEYVILAFDPETQTVNVAETSSAIGSVGSSSQQTPAETILRLSNPAKFFPHFKPLQAHGYEIVSGRGDVLVFRRVGRAEPGAPAYDPSVVGRRKRSLGSKLVLGTAAAAGTVYGIGVLAEHLSVNGLI</sequence>
<evidence type="ECO:0000313" key="3">
    <source>
        <dbReference type="Proteomes" id="UP000076863"/>
    </source>
</evidence>
<accession>A0A167EGT3</accession>
<evidence type="ECO:0000313" key="2">
    <source>
        <dbReference type="EMBL" id="OAA43906.1"/>
    </source>
</evidence>
<dbReference type="Proteomes" id="UP000076863">
    <property type="component" value="Unassembled WGS sequence"/>
</dbReference>
<comment type="caution">
    <text evidence="2">The sequence shown here is derived from an EMBL/GenBank/DDBJ whole genome shotgun (WGS) entry which is preliminary data.</text>
</comment>
<feature type="compositionally biased region" description="Basic and acidic residues" evidence="1">
    <location>
        <begin position="496"/>
        <end position="515"/>
    </location>
</feature>
<feature type="compositionally biased region" description="Basic and acidic residues" evidence="1">
    <location>
        <begin position="659"/>
        <end position="669"/>
    </location>
</feature>
<gene>
    <name evidence="2" type="ORF">BBO_04262</name>
</gene>
<feature type="compositionally biased region" description="Polar residues" evidence="1">
    <location>
        <begin position="549"/>
        <end position="562"/>
    </location>
</feature>
<feature type="region of interest" description="Disordered" evidence="1">
    <location>
        <begin position="344"/>
        <end position="397"/>
    </location>
</feature>
<dbReference type="OrthoDB" id="3946750at2759"/>
<reference evidence="2 3" key="1">
    <citation type="journal article" date="2016" name="Genome Biol. Evol.">
        <title>Divergent and convergent evolution of fungal pathogenicity.</title>
        <authorList>
            <person name="Shang Y."/>
            <person name="Xiao G."/>
            <person name="Zheng P."/>
            <person name="Cen K."/>
            <person name="Zhan S."/>
            <person name="Wang C."/>
        </authorList>
    </citation>
    <scope>NUCLEOTIDE SEQUENCE [LARGE SCALE GENOMIC DNA]</scope>
    <source>
        <strain evidence="2 3">RCEF 3172</strain>
    </source>
</reference>
<evidence type="ECO:0000256" key="1">
    <source>
        <dbReference type="SAM" id="MobiDB-lite"/>
    </source>
</evidence>
<keyword evidence="3" id="KW-1185">Reference proteome</keyword>
<dbReference type="EMBL" id="AZHA01000011">
    <property type="protein sequence ID" value="OAA43906.1"/>
    <property type="molecule type" value="Genomic_DNA"/>
</dbReference>
<feature type="region of interest" description="Disordered" evidence="1">
    <location>
        <begin position="659"/>
        <end position="732"/>
    </location>
</feature>
<protein>
    <recommendedName>
        <fullName evidence="4">Serine-threonine rich protein</fullName>
    </recommendedName>
</protein>
<feature type="region of interest" description="Disordered" evidence="1">
    <location>
        <begin position="496"/>
        <end position="520"/>
    </location>
</feature>
<organism evidence="2 3">
    <name type="scientific">Beauveria brongniartii RCEF 3172</name>
    <dbReference type="NCBI Taxonomy" id="1081107"/>
    <lineage>
        <taxon>Eukaryota</taxon>
        <taxon>Fungi</taxon>
        <taxon>Dikarya</taxon>
        <taxon>Ascomycota</taxon>
        <taxon>Pezizomycotina</taxon>
        <taxon>Sordariomycetes</taxon>
        <taxon>Hypocreomycetidae</taxon>
        <taxon>Hypocreales</taxon>
        <taxon>Cordycipitaceae</taxon>
        <taxon>Beauveria</taxon>
        <taxon>Beauveria brongniartii</taxon>
    </lineage>
</organism>
<name>A0A167EGT3_9HYPO</name>
<proteinExistence type="predicted"/>
<evidence type="ECO:0008006" key="4">
    <source>
        <dbReference type="Google" id="ProtNLM"/>
    </source>
</evidence>
<dbReference type="AlphaFoldDB" id="A0A167EGT3"/>
<feature type="region of interest" description="Disordered" evidence="1">
    <location>
        <begin position="240"/>
        <end position="282"/>
    </location>
</feature>
<feature type="compositionally biased region" description="Polar residues" evidence="1">
    <location>
        <begin position="715"/>
        <end position="732"/>
    </location>
</feature>